<dbReference type="Proteomes" id="UP000594681">
    <property type="component" value="Chromosome"/>
</dbReference>
<dbReference type="EMBL" id="CP064954">
    <property type="protein sequence ID" value="QPK79071.1"/>
    <property type="molecule type" value="Genomic_DNA"/>
</dbReference>
<organism evidence="1 2">
    <name type="scientific">Corynebacterium lizhenjunii</name>
    <dbReference type="NCBI Taxonomy" id="2709394"/>
    <lineage>
        <taxon>Bacteria</taxon>
        <taxon>Bacillati</taxon>
        <taxon>Actinomycetota</taxon>
        <taxon>Actinomycetes</taxon>
        <taxon>Mycobacteriales</taxon>
        <taxon>Corynebacteriaceae</taxon>
        <taxon>Corynebacterium</taxon>
    </lineage>
</organism>
<dbReference type="InterPro" id="IPR035169">
    <property type="entry name" value="DUF5318"/>
</dbReference>
<dbReference type="KEGG" id="cliz:G7Y31_11365"/>
<dbReference type="RefSeq" id="WP_196823575.1">
    <property type="nucleotide sequence ID" value="NZ_CP064954.1"/>
</dbReference>
<dbReference type="Pfam" id="PF17249">
    <property type="entry name" value="DUF5318"/>
    <property type="match status" value="1"/>
</dbReference>
<accession>A0A7T0KE25</accession>
<name>A0A7T0KE25_9CORY</name>
<gene>
    <name evidence="1" type="ORF">G7Y31_11365</name>
</gene>
<proteinExistence type="predicted"/>
<sequence>MNGGNFPGIRTKHHVSHEWERATALRRLHQGNLRREDVCDADFLLRAAARHHGVDSPRPCPVCQAPARVTLWIFGDALGRRAGSARPPQEVAQIARELAATAGAAAQEFTVHAVEVCPTCRWNHLLETATVY</sequence>
<reference evidence="1 2" key="1">
    <citation type="submission" date="2020-11" db="EMBL/GenBank/DDBJ databases">
        <title>Corynebacterium sp. ZJ-599.</title>
        <authorList>
            <person name="Zhou J."/>
        </authorList>
    </citation>
    <scope>NUCLEOTIDE SEQUENCE [LARGE SCALE GENOMIC DNA]</scope>
    <source>
        <strain evidence="1 2">ZJ-599</strain>
    </source>
</reference>
<protein>
    <submittedName>
        <fullName evidence="1">DUF5318 family protein</fullName>
    </submittedName>
</protein>
<evidence type="ECO:0000313" key="2">
    <source>
        <dbReference type="Proteomes" id="UP000594681"/>
    </source>
</evidence>
<keyword evidence="2" id="KW-1185">Reference proteome</keyword>
<dbReference type="AlphaFoldDB" id="A0A7T0KE25"/>
<evidence type="ECO:0000313" key="1">
    <source>
        <dbReference type="EMBL" id="QPK79071.1"/>
    </source>
</evidence>